<dbReference type="PANTHER" id="PTHR10758:SF1">
    <property type="entry name" value="COP9 SIGNALOSOME COMPLEX SUBUNIT 3"/>
    <property type="match status" value="1"/>
</dbReference>
<evidence type="ECO:0000313" key="6">
    <source>
        <dbReference type="EMBL" id="VDP26010.1"/>
    </source>
</evidence>
<feature type="non-terminal residue" evidence="6">
    <location>
        <position position="1"/>
    </location>
</feature>
<evidence type="ECO:0000259" key="5">
    <source>
        <dbReference type="Pfam" id="PF01399"/>
    </source>
</evidence>
<evidence type="ECO:0000256" key="4">
    <source>
        <dbReference type="ARBA" id="ARBA00023242"/>
    </source>
</evidence>
<sequence>FQCYCQPYLELATAFRSNNPEDLTNFVDLHRELFTADFNFGLVKQVIKCHGKFRIQSLTKEAEKQILDMIKSKAIFANIDQQNGTVHFLDDPEQYDSIKMLRILQEKITECVNLEKHFMQLTDRLVTNPNYAKRVR</sequence>
<dbReference type="InterPro" id="IPR050756">
    <property type="entry name" value="CSN3"/>
</dbReference>
<dbReference type="GO" id="GO:0006511">
    <property type="term" value="P:ubiquitin-dependent protein catabolic process"/>
    <property type="evidence" value="ECO:0007669"/>
    <property type="project" value="TreeGrafter"/>
</dbReference>
<dbReference type="InterPro" id="IPR000717">
    <property type="entry name" value="PCI_dom"/>
</dbReference>
<evidence type="ECO:0000256" key="2">
    <source>
        <dbReference type="ARBA" id="ARBA00004496"/>
    </source>
</evidence>
<name>A0A183MPK6_9TREM</name>
<dbReference type="InterPro" id="IPR036390">
    <property type="entry name" value="WH_DNA-bd_sf"/>
</dbReference>
<gene>
    <name evidence="6" type="ORF">SMRZ_LOCUS17981</name>
</gene>
<proteinExistence type="predicted"/>
<dbReference type="EMBL" id="UZAI01017517">
    <property type="protein sequence ID" value="VDP26010.1"/>
    <property type="molecule type" value="Genomic_DNA"/>
</dbReference>
<dbReference type="GO" id="GO:0008180">
    <property type="term" value="C:COP9 signalosome"/>
    <property type="evidence" value="ECO:0007669"/>
    <property type="project" value="TreeGrafter"/>
</dbReference>
<organism evidence="6 7">
    <name type="scientific">Schistosoma margrebowiei</name>
    <dbReference type="NCBI Taxonomy" id="48269"/>
    <lineage>
        <taxon>Eukaryota</taxon>
        <taxon>Metazoa</taxon>
        <taxon>Spiralia</taxon>
        <taxon>Lophotrochozoa</taxon>
        <taxon>Platyhelminthes</taxon>
        <taxon>Trematoda</taxon>
        <taxon>Digenea</taxon>
        <taxon>Strigeidida</taxon>
        <taxon>Schistosomatoidea</taxon>
        <taxon>Schistosomatidae</taxon>
        <taxon>Schistosoma</taxon>
    </lineage>
</organism>
<protein>
    <recommendedName>
        <fullName evidence="5">PCI domain-containing protein</fullName>
    </recommendedName>
</protein>
<evidence type="ECO:0000313" key="7">
    <source>
        <dbReference type="Proteomes" id="UP000277204"/>
    </source>
</evidence>
<dbReference type="GO" id="GO:0005737">
    <property type="term" value="C:cytoplasm"/>
    <property type="evidence" value="ECO:0007669"/>
    <property type="project" value="UniProtKB-SubCell"/>
</dbReference>
<dbReference type="Proteomes" id="UP000277204">
    <property type="component" value="Unassembled WGS sequence"/>
</dbReference>
<keyword evidence="3" id="KW-0963">Cytoplasm</keyword>
<dbReference type="Pfam" id="PF01399">
    <property type="entry name" value="PCI"/>
    <property type="match status" value="1"/>
</dbReference>
<evidence type="ECO:0000256" key="1">
    <source>
        <dbReference type="ARBA" id="ARBA00004123"/>
    </source>
</evidence>
<keyword evidence="7" id="KW-1185">Reference proteome</keyword>
<keyword evidence="4" id="KW-0539">Nucleus</keyword>
<dbReference type="PANTHER" id="PTHR10758">
    <property type="entry name" value="26S PROTEASOME NON-ATPASE REGULATORY SUBUNIT 3/COP9 SIGNALOSOME COMPLEX SUBUNIT 3"/>
    <property type="match status" value="1"/>
</dbReference>
<feature type="domain" description="PCI" evidence="5">
    <location>
        <begin position="55"/>
        <end position="88"/>
    </location>
</feature>
<dbReference type="STRING" id="48269.A0A183MPK6"/>
<reference evidence="6 7" key="1">
    <citation type="submission" date="2018-11" db="EMBL/GenBank/DDBJ databases">
        <authorList>
            <consortium name="Pathogen Informatics"/>
        </authorList>
    </citation>
    <scope>NUCLEOTIDE SEQUENCE [LARGE SCALE GENOMIC DNA]</scope>
    <source>
        <strain evidence="6 7">Zambia</strain>
    </source>
</reference>
<dbReference type="AlphaFoldDB" id="A0A183MPK6"/>
<comment type="subcellular location">
    <subcellularLocation>
        <location evidence="2">Cytoplasm</location>
    </subcellularLocation>
    <subcellularLocation>
        <location evidence="1">Nucleus</location>
    </subcellularLocation>
</comment>
<accession>A0A183MPK6</accession>
<dbReference type="SUPFAM" id="SSF46785">
    <property type="entry name" value="Winged helix' DNA-binding domain"/>
    <property type="match status" value="1"/>
</dbReference>
<evidence type="ECO:0000256" key="3">
    <source>
        <dbReference type="ARBA" id="ARBA00022490"/>
    </source>
</evidence>